<dbReference type="Pfam" id="PF07690">
    <property type="entry name" value="MFS_1"/>
    <property type="match status" value="1"/>
</dbReference>
<evidence type="ECO:0000313" key="8">
    <source>
        <dbReference type="EMBL" id="CAA9555789.1"/>
    </source>
</evidence>
<keyword evidence="4 6" id="KW-1133">Transmembrane helix</keyword>
<dbReference type="CDD" id="cd17355">
    <property type="entry name" value="MFS_YcxA_like"/>
    <property type="match status" value="1"/>
</dbReference>
<feature type="transmembrane region" description="Helical" evidence="6">
    <location>
        <begin position="282"/>
        <end position="301"/>
    </location>
</feature>
<feature type="transmembrane region" description="Helical" evidence="6">
    <location>
        <begin position="338"/>
        <end position="364"/>
    </location>
</feature>
<proteinExistence type="predicted"/>
<feature type="transmembrane region" description="Helical" evidence="6">
    <location>
        <begin position="21"/>
        <end position="42"/>
    </location>
</feature>
<keyword evidence="2" id="KW-0813">Transport</keyword>
<evidence type="ECO:0000256" key="1">
    <source>
        <dbReference type="ARBA" id="ARBA00004141"/>
    </source>
</evidence>
<comment type="subcellular location">
    <subcellularLocation>
        <location evidence="1">Membrane</location>
        <topology evidence="1">Multi-pass membrane protein</topology>
    </subcellularLocation>
</comment>
<dbReference type="PANTHER" id="PTHR43385:SF1">
    <property type="entry name" value="RIBOFLAVIN TRANSPORTER RIBJ"/>
    <property type="match status" value="1"/>
</dbReference>
<evidence type="ECO:0000259" key="7">
    <source>
        <dbReference type="PROSITE" id="PS50850"/>
    </source>
</evidence>
<dbReference type="PANTHER" id="PTHR43385">
    <property type="entry name" value="RIBOFLAVIN TRANSPORTER RIBJ"/>
    <property type="match status" value="1"/>
</dbReference>
<dbReference type="EMBL" id="CADCWK010000123">
    <property type="protein sequence ID" value="CAA9555789.1"/>
    <property type="molecule type" value="Genomic_DNA"/>
</dbReference>
<feature type="transmembrane region" description="Helical" evidence="6">
    <location>
        <begin position="89"/>
        <end position="108"/>
    </location>
</feature>
<dbReference type="InterPro" id="IPR020846">
    <property type="entry name" value="MFS_dom"/>
</dbReference>
<dbReference type="GO" id="GO:0016020">
    <property type="term" value="C:membrane"/>
    <property type="evidence" value="ECO:0007669"/>
    <property type="project" value="UniProtKB-SubCell"/>
</dbReference>
<evidence type="ECO:0000256" key="5">
    <source>
        <dbReference type="ARBA" id="ARBA00023136"/>
    </source>
</evidence>
<dbReference type="InterPro" id="IPR052983">
    <property type="entry name" value="MFS_Riboflavin_Transporter"/>
</dbReference>
<dbReference type="Gene3D" id="1.20.1250.20">
    <property type="entry name" value="MFS general substrate transporter like domains"/>
    <property type="match status" value="1"/>
</dbReference>
<keyword evidence="5 6" id="KW-0472">Membrane</keyword>
<dbReference type="InterPro" id="IPR011701">
    <property type="entry name" value="MFS"/>
</dbReference>
<dbReference type="PROSITE" id="PS50850">
    <property type="entry name" value="MFS"/>
    <property type="match status" value="1"/>
</dbReference>
<feature type="transmembrane region" description="Helical" evidence="6">
    <location>
        <begin position="247"/>
        <end position="270"/>
    </location>
</feature>
<protein>
    <submittedName>
        <fullName evidence="8">Uncharacterized MFS-type transporter</fullName>
    </submittedName>
</protein>
<feature type="transmembrane region" description="Helical" evidence="6">
    <location>
        <begin position="404"/>
        <end position="422"/>
    </location>
</feature>
<evidence type="ECO:0000256" key="4">
    <source>
        <dbReference type="ARBA" id="ARBA00022989"/>
    </source>
</evidence>
<dbReference type="AlphaFoldDB" id="A0A6J4UR59"/>
<accession>A0A6J4UR59</accession>
<feature type="transmembrane region" description="Helical" evidence="6">
    <location>
        <begin position="179"/>
        <end position="199"/>
    </location>
</feature>
<keyword evidence="3 6" id="KW-0812">Transmembrane</keyword>
<evidence type="ECO:0000256" key="3">
    <source>
        <dbReference type="ARBA" id="ARBA00022692"/>
    </source>
</evidence>
<reference evidence="8" key="1">
    <citation type="submission" date="2020-02" db="EMBL/GenBank/DDBJ databases">
        <authorList>
            <person name="Meier V. D."/>
        </authorList>
    </citation>
    <scope>NUCLEOTIDE SEQUENCE</scope>
    <source>
        <strain evidence="8">AVDCRST_MAG33</strain>
    </source>
</reference>
<feature type="transmembrane region" description="Helical" evidence="6">
    <location>
        <begin position="149"/>
        <end position="167"/>
    </location>
</feature>
<sequence>MGRESTLDQLAAIRSRRYYGWSIVGTLAVTELISFGVLYYAFAALLVPMQAELGWSLTVLAGGFSVALLVSGLVAPLVGRWLDRHGARLLMTTGSVVATLAVLAWSRVETIPGYFAVWVVIGLAMSAVFYEPAFAVLTTWFDRLRGRALLALTVAGGLASTVFLPLTDLLARSLGWRDALVVLAVILAAGTIGPHLLVLRRRPEDLGLRPDGSPVDPPVDSTDVAADAVAPQAVAGHDARSAMREPAFWWLVSAFVLSTLTSVAVTVHLLAYLTEQGHPGTFAALVAGAYGLFSVTGRVVMTGAGRFIPRSRMTVIVFGGQAVAVVALVTLGSWPAGVVLFIVLFGASTGALTLTRATLVADFFGRRAYGEISGTISLFTTLSRASAPVGAGIAYGLAGGYVPVFGMLAATAVLATVAVAMAERRRVPVPVSPVLARSG</sequence>
<organism evidence="8">
    <name type="scientific">uncultured Thermomicrobiales bacterium</name>
    <dbReference type="NCBI Taxonomy" id="1645740"/>
    <lineage>
        <taxon>Bacteria</taxon>
        <taxon>Pseudomonadati</taxon>
        <taxon>Thermomicrobiota</taxon>
        <taxon>Thermomicrobia</taxon>
        <taxon>Thermomicrobiales</taxon>
        <taxon>environmental samples</taxon>
    </lineage>
</organism>
<feature type="domain" description="Major facilitator superfamily (MFS) profile" evidence="7">
    <location>
        <begin position="22"/>
        <end position="427"/>
    </location>
</feature>
<gene>
    <name evidence="8" type="ORF">AVDCRST_MAG33-1274</name>
</gene>
<feature type="transmembrane region" description="Helical" evidence="6">
    <location>
        <begin position="313"/>
        <end position="332"/>
    </location>
</feature>
<evidence type="ECO:0000256" key="2">
    <source>
        <dbReference type="ARBA" id="ARBA00022448"/>
    </source>
</evidence>
<dbReference type="InterPro" id="IPR036259">
    <property type="entry name" value="MFS_trans_sf"/>
</dbReference>
<evidence type="ECO:0000256" key="6">
    <source>
        <dbReference type="SAM" id="Phobius"/>
    </source>
</evidence>
<feature type="transmembrane region" description="Helical" evidence="6">
    <location>
        <begin position="114"/>
        <end position="137"/>
    </location>
</feature>
<dbReference type="SUPFAM" id="SSF103473">
    <property type="entry name" value="MFS general substrate transporter"/>
    <property type="match status" value="1"/>
</dbReference>
<feature type="transmembrane region" description="Helical" evidence="6">
    <location>
        <begin position="54"/>
        <end position="77"/>
    </location>
</feature>
<dbReference type="GO" id="GO:0022857">
    <property type="term" value="F:transmembrane transporter activity"/>
    <property type="evidence" value="ECO:0007669"/>
    <property type="project" value="InterPro"/>
</dbReference>
<feature type="transmembrane region" description="Helical" evidence="6">
    <location>
        <begin position="376"/>
        <end position="398"/>
    </location>
</feature>
<name>A0A6J4UR59_9BACT</name>